<dbReference type="PANTHER" id="PTHR47336:SF4">
    <property type="entry name" value="BHLH TRANSCRIPTION FACTOR (EUROFUNG)"/>
    <property type="match status" value="1"/>
</dbReference>
<evidence type="ECO:0000313" key="5">
    <source>
        <dbReference type="Proteomes" id="UP000654913"/>
    </source>
</evidence>
<accession>A0A7R7XZN5</accession>
<dbReference type="KEGG" id="apuu:APUU_80787S"/>
<dbReference type="Proteomes" id="UP000654913">
    <property type="component" value="Chromosome 8"/>
</dbReference>
<feature type="compositionally biased region" description="Low complexity" evidence="2">
    <location>
        <begin position="117"/>
        <end position="130"/>
    </location>
</feature>
<feature type="compositionally biased region" description="Polar residues" evidence="2">
    <location>
        <begin position="98"/>
        <end position="110"/>
    </location>
</feature>
<protein>
    <recommendedName>
        <fullName evidence="3">BHLH domain-containing protein</fullName>
    </recommendedName>
</protein>
<keyword evidence="5" id="KW-1185">Reference proteome</keyword>
<dbReference type="EMBL" id="AP024450">
    <property type="protein sequence ID" value="BCS30484.1"/>
    <property type="molecule type" value="Genomic_DNA"/>
</dbReference>
<name>A0A7R7XZN5_9EURO</name>
<feature type="coiled-coil region" evidence="1">
    <location>
        <begin position="228"/>
        <end position="258"/>
    </location>
</feature>
<dbReference type="PROSITE" id="PS50888">
    <property type="entry name" value="BHLH"/>
    <property type="match status" value="1"/>
</dbReference>
<dbReference type="AlphaFoldDB" id="A0A7R7XZN5"/>
<dbReference type="PANTHER" id="PTHR47336">
    <property type="entry name" value="TRANSCRIPTION FACTOR HMS1-RELATED"/>
    <property type="match status" value="1"/>
</dbReference>
<feature type="compositionally biased region" description="Polar residues" evidence="2">
    <location>
        <begin position="81"/>
        <end position="90"/>
    </location>
</feature>
<dbReference type="InterPro" id="IPR036638">
    <property type="entry name" value="HLH_DNA-bd_sf"/>
</dbReference>
<gene>
    <name evidence="4" type="ORF">APUU_80787S</name>
</gene>
<dbReference type="InterPro" id="IPR011598">
    <property type="entry name" value="bHLH_dom"/>
</dbReference>
<feature type="domain" description="BHLH" evidence="3">
    <location>
        <begin position="167"/>
        <end position="238"/>
    </location>
</feature>
<proteinExistence type="predicted"/>
<dbReference type="SUPFAM" id="SSF47459">
    <property type="entry name" value="HLH, helix-loop-helix DNA-binding domain"/>
    <property type="match status" value="1"/>
</dbReference>
<feature type="region of interest" description="Disordered" evidence="2">
    <location>
        <begin position="64"/>
        <end position="167"/>
    </location>
</feature>
<dbReference type="GeneID" id="64980481"/>
<evidence type="ECO:0000256" key="2">
    <source>
        <dbReference type="SAM" id="MobiDB-lite"/>
    </source>
</evidence>
<dbReference type="GO" id="GO:0046983">
    <property type="term" value="F:protein dimerization activity"/>
    <property type="evidence" value="ECO:0007669"/>
    <property type="project" value="InterPro"/>
</dbReference>
<evidence type="ECO:0000259" key="3">
    <source>
        <dbReference type="PROSITE" id="PS50888"/>
    </source>
</evidence>
<sequence>MAYSSPDPLSANWSYDSAIDLFSLNTMVPESFPMDIPNDMLWDTKDLPADFFAAPTDINGFTVSHDDSLSSDESDDQSFSPTNFMSSTPPSAIDLPSPIQTIHPSQTQAQLPKRKASSISTSSTRYSSSPELPPQQPQQQTTSTSTRKPRSSAANRGDDTARGRNAAKRAAHNIIEKRYRTNMNAKFVSLEKAMAVKPAGVSKPVTTTSTAASNGVKSSASLKKSEILSNAITYMQELQDANERLRKEVLTLKRDRERRYC</sequence>
<dbReference type="Pfam" id="PF00010">
    <property type="entry name" value="HLH"/>
    <property type="match status" value="1"/>
</dbReference>
<reference evidence="4" key="2">
    <citation type="submission" date="2021-02" db="EMBL/GenBank/DDBJ databases">
        <title>Aspergillus puulaauensis MK2 genome sequence.</title>
        <authorList>
            <person name="Futagami T."/>
            <person name="Mori K."/>
            <person name="Kadooka C."/>
            <person name="Tanaka T."/>
        </authorList>
    </citation>
    <scope>NUCLEOTIDE SEQUENCE</scope>
    <source>
        <strain evidence="4">MK2</strain>
    </source>
</reference>
<evidence type="ECO:0000256" key="1">
    <source>
        <dbReference type="SAM" id="Coils"/>
    </source>
</evidence>
<evidence type="ECO:0000313" key="4">
    <source>
        <dbReference type="EMBL" id="BCS30484.1"/>
    </source>
</evidence>
<dbReference type="Gene3D" id="4.10.280.10">
    <property type="entry name" value="Helix-loop-helix DNA-binding domain"/>
    <property type="match status" value="1"/>
</dbReference>
<reference evidence="4" key="1">
    <citation type="submission" date="2021-01" db="EMBL/GenBank/DDBJ databases">
        <authorList>
            <consortium name="Aspergillus puulaauensis MK2 genome sequencing consortium"/>
            <person name="Kazuki M."/>
            <person name="Futagami T."/>
        </authorList>
    </citation>
    <scope>NUCLEOTIDE SEQUENCE</scope>
    <source>
        <strain evidence="4">MK2</strain>
    </source>
</reference>
<dbReference type="OrthoDB" id="2133190at2759"/>
<dbReference type="RefSeq" id="XP_041562670.1">
    <property type="nucleotide sequence ID" value="XM_041697107.1"/>
</dbReference>
<dbReference type="InterPro" id="IPR052099">
    <property type="entry name" value="Regulatory_TF_Diverse"/>
</dbReference>
<feature type="compositionally biased region" description="Low complexity" evidence="2">
    <location>
        <begin position="137"/>
        <end position="146"/>
    </location>
</feature>
<organism evidence="4 5">
    <name type="scientific">Aspergillus puulaauensis</name>
    <dbReference type="NCBI Taxonomy" id="1220207"/>
    <lineage>
        <taxon>Eukaryota</taxon>
        <taxon>Fungi</taxon>
        <taxon>Dikarya</taxon>
        <taxon>Ascomycota</taxon>
        <taxon>Pezizomycotina</taxon>
        <taxon>Eurotiomycetes</taxon>
        <taxon>Eurotiomycetidae</taxon>
        <taxon>Eurotiales</taxon>
        <taxon>Aspergillaceae</taxon>
        <taxon>Aspergillus</taxon>
    </lineage>
</organism>
<keyword evidence="1" id="KW-0175">Coiled coil</keyword>
<dbReference type="SMART" id="SM00353">
    <property type="entry name" value="HLH"/>
    <property type="match status" value="1"/>
</dbReference>